<dbReference type="Proteomes" id="UP001164100">
    <property type="component" value="Chromosome"/>
</dbReference>
<dbReference type="AlphaFoldDB" id="A0A1V9VCE2"/>
<evidence type="ECO:0000313" key="1">
    <source>
        <dbReference type="EMBL" id="OQR41737.1"/>
    </source>
</evidence>
<name>A0A1V9VCE2_9BACT</name>
<sequence>MGIIEDYLIKKYNTNMLIKEYAMLELQIDKLPKYFDKQRFISTTEIEKLINSESKKGKLNLNII</sequence>
<evidence type="ECO:0000313" key="3">
    <source>
        <dbReference type="Proteomes" id="UP000192599"/>
    </source>
</evidence>
<organism evidence="1 3">
    <name type="scientific">Aliarcobacter cryaerophilus</name>
    <dbReference type="NCBI Taxonomy" id="28198"/>
    <lineage>
        <taxon>Bacteria</taxon>
        <taxon>Pseudomonadati</taxon>
        <taxon>Campylobacterota</taxon>
        <taxon>Epsilonproteobacteria</taxon>
        <taxon>Campylobacterales</taxon>
        <taxon>Arcobacteraceae</taxon>
        <taxon>Aliarcobacter</taxon>
    </lineage>
</organism>
<dbReference type="RefSeq" id="WP_066156100.1">
    <property type="nucleotide sequence ID" value="NZ_CP060264.1"/>
</dbReference>
<protein>
    <submittedName>
        <fullName evidence="1">Uncharacterized protein</fullName>
    </submittedName>
</protein>
<dbReference type="Proteomes" id="UP000192599">
    <property type="component" value="Unassembled WGS sequence"/>
</dbReference>
<dbReference type="EMBL" id="LNTC01000031">
    <property type="protein sequence ID" value="OQR41737.1"/>
    <property type="molecule type" value="Genomic_DNA"/>
</dbReference>
<gene>
    <name evidence="1" type="ORF">AS859_03885</name>
    <name evidence="2" type="ORF">NGX11_10395</name>
</gene>
<accession>A0A1V9VCE2</accession>
<proteinExistence type="predicted"/>
<reference evidence="2" key="2">
    <citation type="journal article" date="2022" name="Front. Microbiol.">
        <title>Species classification and novel plasmid identifications in Arcobacter cryaerophilus and Arcobacter cryaerophilus-like organisms.</title>
        <authorList>
            <person name="Zhou G."/>
            <person name="Wang M."/>
            <person name="Wang H."/>
            <person name="Chen X."/>
            <person name="Gu Y."/>
            <person name="Shao Z."/>
            <person name="Zhang J."/>
            <person name="Zhang M."/>
        </authorList>
    </citation>
    <scope>NUCLEOTIDE SEQUENCE</scope>
    <source>
        <strain evidence="2">ICDCAC48</strain>
    </source>
</reference>
<dbReference type="EMBL" id="CP099556">
    <property type="protein sequence ID" value="UYF43291.1"/>
    <property type="molecule type" value="Genomic_DNA"/>
</dbReference>
<reference evidence="1 3" key="1">
    <citation type="submission" date="2017-04" db="EMBL/GenBank/DDBJ databases">
        <title>Accumulation and expression of multiple antibiotic resistance genes in Arcobacter cryaerophilus that thrives in sewage.</title>
        <authorList>
            <person name="Millar J.A."/>
            <person name="Raghavan R."/>
        </authorList>
    </citation>
    <scope>NUCLEOTIDE SEQUENCE [LARGE SCALE GENOMIC DNA]</scope>
    <source>
        <strain evidence="1 3">AZT-1</strain>
    </source>
</reference>
<evidence type="ECO:0000313" key="2">
    <source>
        <dbReference type="EMBL" id="UYF43291.1"/>
    </source>
</evidence>